<reference evidence="1 2" key="1">
    <citation type="journal article" date="2018" name="Sci. Rep.">
        <title>Genomic signatures of local adaptation to the degree of environmental predictability in rotifers.</title>
        <authorList>
            <person name="Franch-Gras L."/>
            <person name="Hahn C."/>
            <person name="Garcia-Roger E.M."/>
            <person name="Carmona M.J."/>
            <person name="Serra M."/>
            <person name="Gomez A."/>
        </authorList>
    </citation>
    <scope>NUCLEOTIDE SEQUENCE [LARGE SCALE GENOMIC DNA]</scope>
    <source>
        <strain evidence="1">HYR1</strain>
    </source>
</reference>
<dbReference type="AlphaFoldDB" id="A0A3M7RI09"/>
<dbReference type="EMBL" id="REGN01003328">
    <property type="protein sequence ID" value="RNA23216.1"/>
    <property type="molecule type" value="Genomic_DNA"/>
</dbReference>
<keyword evidence="2" id="KW-1185">Reference proteome</keyword>
<comment type="caution">
    <text evidence="1">The sequence shown here is derived from an EMBL/GenBank/DDBJ whole genome shotgun (WGS) entry which is preliminary data.</text>
</comment>
<dbReference type="OrthoDB" id="10431249at2759"/>
<organism evidence="1 2">
    <name type="scientific">Brachionus plicatilis</name>
    <name type="common">Marine rotifer</name>
    <name type="synonym">Brachionus muelleri</name>
    <dbReference type="NCBI Taxonomy" id="10195"/>
    <lineage>
        <taxon>Eukaryota</taxon>
        <taxon>Metazoa</taxon>
        <taxon>Spiralia</taxon>
        <taxon>Gnathifera</taxon>
        <taxon>Rotifera</taxon>
        <taxon>Eurotatoria</taxon>
        <taxon>Monogononta</taxon>
        <taxon>Pseudotrocha</taxon>
        <taxon>Ploima</taxon>
        <taxon>Brachionidae</taxon>
        <taxon>Brachionus</taxon>
    </lineage>
</organism>
<gene>
    <name evidence="1" type="ORF">BpHYR1_015854</name>
</gene>
<sequence length="292" mass="34003">MNEKVASDFLPVFAASKLGPLCGNVSESTKFRFLKEFKPFSDLIPKSSKRNQNFQLSTNEKSQIKSFMDINIDSENLRFNDQEIMNNFKIDTIPILNSEIIEDNLLESDAEEYFTAESDEESFITANDKKRNEFTAIKSLNALRFISTSRGNKLEKSILERTNEEKQMNFIRNKTKKYKDFNLFKIVGIIDGISAEHKCILEIKTRSKFNKNKDTITKSEKIQALVYMNMHECDKCLFVECGSNGEIKQTMIDYDDFKFQNEVIRSLEEFCYFAQNITQDELENLIKKYSVI</sequence>
<evidence type="ECO:0000313" key="1">
    <source>
        <dbReference type="EMBL" id="RNA23216.1"/>
    </source>
</evidence>
<dbReference type="Proteomes" id="UP000276133">
    <property type="component" value="Unassembled WGS sequence"/>
</dbReference>
<accession>A0A3M7RI09</accession>
<dbReference type="InterPro" id="IPR011604">
    <property type="entry name" value="PDDEXK-like_dom_sf"/>
</dbReference>
<protein>
    <recommendedName>
        <fullName evidence="3">YqaJ viral recombinase domain-containing protein</fullName>
    </recommendedName>
</protein>
<name>A0A3M7RI09_BRAPC</name>
<dbReference type="Gene3D" id="3.90.320.10">
    <property type="match status" value="1"/>
</dbReference>
<proteinExistence type="predicted"/>
<evidence type="ECO:0000313" key="2">
    <source>
        <dbReference type="Proteomes" id="UP000276133"/>
    </source>
</evidence>
<evidence type="ECO:0008006" key="3">
    <source>
        <dbReference type="Google" id="ProtNLM"/>
    </source>
</evidence>